<evidence type="ECO:0000313" key="13">
    <source>
        <dbReference type="Proteomes" id="UP000502996"/>
    </source>
</evidence>
<keyword evidence="3 10" id="KW-0813">Transport</keyword>
<evidence type="ECO:0000256" key="3">
    <source>
        <dbReference type="ARBA" id="ARBA00022448"/>
    </source>
</evidence>
<evidence type="ECO:0000256" key="2">
    <source>
        <dbReference type="ARBA" id="ARBA00007783"/>
    </source>
</evidence>
<dbReference type="Pfam" id="PF01061">
    <property type="entry name" value="ABC2_membrane"/>
    <property type="match status" value="1"/>
</dbReference>
<feature type="transmembrane region" description="Helical" evidence="10">
    <location>
        <begin position="60"/>
        <end position="79"/>
    </location>
</feature>
<reference evidence="12 13" key="1">
    <citation type="submission" date="2020-02" db="EMBL/GenBank/DDBJ databases">
        <title>Full genome sequence of Nocardioides sp. R-3366.</title>
        <authorList>
            <person name="Im W.-T."/>
        </authorList>
    </citation>
    <scope>NUCLEOTIDE SEQUENCE [LARGE SCALE GENOMIC DNA]</scope>
    <source>
        <strain evidence="12 13">R-3366</strain>
    </source>
</reference>
<keyword evidence="5" id="KW-0997">Cell inner membrane</keyword>
<dbReference type="AlphaFoldDB" id="A0A6G6WFN9"/>
<feature type="domain" description="ABC transmembrane type-2" evidence="11">
    <location>
        <begin position="59"/>
        <end position="310"/>
    </location>
</feature>
<keyword evidence="6 10" id="KW-0812">Transmembrane</keyword>
<feature type="transmembrane region" description="Helical" evidence="10">
    <location>
        <begin position="132"/>
        <end position="160"/>
    </location>
</feature>
<dbReference type="KEGG" id="nano:G5V58_15830"/>
<dbReference type="RefSeq" id="WP_165234741.1">
    <property type="nucleotide sequence ID" value="NZ_CP049257.1"/>
</dbReference>
<dbReference type="PROSITE" id="PS51012">
    <property type="entry name" value="ABC_TM2"/>
    <property type="match status" value="1"/>
</dbReference>
<feature type="transmembrane region" description="Helical" evidence="10">
    <location>
        <begin position="203"/>
        <end position="221"/>
    </location>
</feature>
<keyword evidence="9" id="KW-0046">Antibiotic resistance</keyword>
<dbReference type="InterPro" id="IPR000412">
    <property type="entry name" value="ABC_2_transport"/>
</dbReference>
<organism evidence="12 13">
    <name type="scientific">Nocardioides anomalus</name>
    <dbReference type="NCBI Taxonomy" id="2712223"/>
    <lineage>
        <taxon>Bacteria</taxon>
        <taxon>Bacillati</taxon>
        <taxon>Actinomycetota</taxon>
        <taxon>Actinomycetes</taxon>
        <taxon>Propionibacteriales</taxon>
        <taxon>Nocardioidaceae</taxon>
        <taxon>Nocardioides</taxon>
    </lineage>
</organism>
<dbReference type="GO" id="GO:0046677">
    <property type="term" value="P:response to antibiotic"/>
    <property type="evidence" value="ECO:0007669"/>
    <property type="project" value="UniProtKB-KW"/>
</dbReference>
<evidence type="ECO:0000256" key="8">
    <source>
        <dbReference type="ARBA" id="ARBA00023136"/>
    </source>
</evidence>
<proteinExistence type="inferred from homology"/>
<dbReference type="GO" id="GO:0043190">
    <property type="term" value="C:ATP-binding cassette (ABC) transporter complex"/>
    <property type="evidence" value="ECO:0007669"/>
    <property type="project" value="InterPro"/>
</dbReference>
<keyword evidence="4 10" id="KW-1003">Cell membrane</keyword>
<evidence type="ECO:0000259" key="11">
    <source>
        <dbReference type="PROSITE" id="PS51012"/>
    </source>
</evidence>
<name>A0A6G6WFN9_9ACTN</name>
<keyword evidence="8 10" id="KW-0472">Membrane</keyword>
<gene>
    <name evidence="12" type="ORF">G5V58_15830</name>
</gene>
<protein>
    <recommendedName>
        <fullName evidence="10">Transport permease protein</fullName>
    </recommendedName>
</protein>
<dbReference type="InterPro" id="IPR047817">
    <property type="entry name" value="ABC2_TM_bact-type"/>
</dbReference>
<evidence type="ECO:0000256" key="10">
    <source>
        <dbReference type="RuleBase" id="RU361157"/>
    </source>
</evidence>
<evidence type="ECO:0000256" key="4">
    <source>
        <dbReference type="ARBA" id="ARBA00022475"/>
    </source>
</evidence>
<feature type="transmembrane region" description="Helical" evidence="10">
    <location>
        <begin position="289"/>
        <end position="307"/>
    </location>
</feature>
<dbReference type="InterPro" id="IPR013525">
    <property type="entry name" value="ABC2_TM"/>
</dbReference>
<feature type="transmembrane region" description="Helical" evidence="10">
    <location>
        <begin position="166"/>
        <end position="191"/>
    </location>
</feature>
<dbReference type="PRINTS" id="PR00164">
    <property type="entry name" value="ABC2TRNSPORT"/>
</dbReference>
<evidence type="ECO:0000313" key="12">
    <source>
        <dbReference type="EMBL" id="QIG44052.1"/>
    </source>
</evidence>
<sequence length="319" mass="35602">MTDQLTPETTSVAVRHDLEHVPLVDPAAKGGLVGVLKRRYLLSLMVKRELRARYIGSKMGLLWSYINPLSRFLTFYFVFGIIMQRGAIPNFAIHLFAGMVVVNLFTESFSAGTRSIMQNKGVVTKMPLPREIFPIASTLVTIYHTGPQLVILIGACLITGSFAPSMLGILAALMALTIVILLGAGMGLMFAAINVMYRDWTRVVVILTNMIPFSVPMMYPFTLVHERFKGFEAISHIYLLNPITEAVLLMQRCFWITTISPQEAKEAKAEWGFSADLSVNFPPHLFERGFIMIGVAVVFLVVSQIVFSRLDDKIPDRLV</sequence>
<dbReference type="PANTHER" id="PTHR30413">
    <property type="entry name" value="INNER MEMBRANE TRANSPORT PERMEASE"/>
    <property type="match status" value="1"/>
</dbReference>
<accession>A0A6G6WFN9</accession>
<evidence type="ECO:0000256" key="9">
    <source>
        <dbReference type="ARBA" id="ARBA00023251"/>
    </source>
</evidence>
<comment type="subcellular location">
    <subcellularLocation>
        <location evidence="1">Cell inner membrane</location>
        <topology evidence="1">Multi-pass membrane protein</topology>
    </subcellularLocation>
    <subcellularLocation>
        <location evidence="10">Cell membrane</location>
        <topology evidence="10">Multi-pass membrane protein</topology>
    </subcellularLocation>
</comment>
<dbReference type="GO" id="GO:0015920">
    <property type="term" value="P:lipopolysaccharide transport"/>
    <property type="evidence" value="ECO:0007669"/>
    <property type="project" value="TreeGrafter"/>
</dbReference>
<dbReference type="Proteomes" id="UP000502996">
    <property type="component" value="Chromosome"/>
</dbReference>
<keyword evidence="13" id="KW-1185">Reference proteome</keyword>
<evidence type="ECO:0000256" key="1">
    <source>
        <dbReference type="ARBA" id="ARBA00004429"/>
    </source>
</evidence>
<keyword evidence="7 10" id="KW-1133">Transmembrane helix</keyword>
<evidence type="ECO:0000256" key="5">
    <source>
        <dbReference type="ARBA" id="ARBA00022519"/>
    </source>
</evidence>
<comment type="similarity">
    <text evidence="2 10">Belongs to the ABC-2 integral membrane protein family.</text>
</comment>
<dbReference type="PANTHER" id="PTHR30413:SF8">
    <property type="entry name" value="TRANSPORT PERMEASE PROTEIN"/>
    <property type="match status" value="1"/>
</dbReference>
<feature type="transmembrane region" description="Helical" evidence="10">
    <location>
        <begin position="91"/>
        <end position="111"/>
    </location>
</feature>
<dbReference type="EMBL" id="CP049257">
    <property type="protein sequence ID" value="QIG44052.1"/>
    <property type="molecule type" value="Genomic_DNA"/>
</dbReference>
<evidence type="ECO:0000256" key="6">
    <source>
        <dbReference type="ARBA" id="ARBA00022692"/>
    </source>
</evidence>
<evidence type="ECO:0000256" key="7">
    <source>
        <dbReference type="ARBA" id="ARBA00022989"/>
    </source>
</evidence>
<dbReference type="GO" id="GO:0140359">
    <property type="term" value="F:ABC-type transporter activity"/>
    <property type="evidence" value="ECO:0007669"/>
    <property type="project" value="InterPro"/>
</dbReference>